<feature type="domain" description="HTH cro/C1-type" evidence="1">
    <location>
        <begin position="4"/>
        <end position="38"/>
    </location>
</feature>
<dbReference type="EMBL" id="JAUSTW010000007">
    <property type="protein sequence ID" value="MDQ0200806.1"/>
    <property type="molecule type" value="Genomic_DNA"/>
</dbReference>
<reference evidence="2 3" key="1">
    <citation type="submission" date="2023-07" db="EMBL/GenBank/DDBJ databases">
        <title>Genomic Encyclopedia of Type Strains, Phase IV (KMG-IV): sequencing the most valuable type-strain genomes for metagenomic binning, comparative biology and taxonomic classification.</title>
        <authorList>
            <person name="Goeker M."/>
        </authorList>
    </citation>
    <scope>NUCLEOTIDE SEQUENCE [LARGE SCALE GENOMIC DNA]</scope>
    <source>
        <strain evidence="2 3">DSM 27594</strain>
    </source>
</reference>
<dbReference type="PROSITE" id="PS50943">
    <property type="entry name" value="HTH_CROC1"/>
    <property type="match status" value="1"/>
</dbReference>
<protein>
    <submittedName>
        <fullName evidence="2">Transcriptional regulator with XRE-family HTH domain</fullName>
    </submittedName>
</protein>
<accession>A0ABT9XZN9</accession>
<keyword evidence="3" id="KW-1185">Reference proteome</keyword>
<dbReference type="Gene3D" id="1.10.260.40">
    <property type="entry name" value="lambda repressor-like DNA-binding domains"/>
    <property type="match status" value="1"/>
</dbReference>
<gene>
    <name evidence="2" type="ORF">J2S10_004008</name>
</gene>
<sequence>MMKMDRSTVSRYETGKSIPTYQTVIRFAEVYQVEKEYLVEELDHLLPKAEDTGYILKEDLEDQELKIILKLLRQEPDLKNALFELHLMQPNRKAYYIDLITASIKVNKRHKNKMETQRGR</sequence>
<evidence type="ECO:0000313" key="2">
    <source>
        <dbReference type="EMBL" id="MDQ0200806.1"/>
    </source>
</evidence>
<evidence type="ECO:0000259" key="1">
    <source>
        <dbReference type="PROSITE" id="PS50943"/>
    </source>
</evidence>
<dbReference type="CDD" id="cd00093">
    <property type="entry name" value="HTH_XRE"/>
    <property type="match status" value="1"/>
</dbReference>
<name>A0ABT9XZN9_9BACI</name>
<dbReference type="InterPro" id="IPR010982">
    <property type="entry name" value="Lambda_DNA-bd_dom_sf"/>
</dbReference>
<dbReference type="Pfam" id="PF01381">
    <property type="entry name" value="HTH_3"/>
    <property type="match status" value="1"/>
</dbReference>
<proteinExistence type="predicted"/>
<evidence type="ECO:0000313" key="3">
    <source>
        <dbReference type="Proteomes" id="UP001224122"/>
    </source>
</evidence>
<dbReference type="SUPFAM" id="SSF47413">
    <property type="entry name" value="lambda repressor-like DNA-binding domains"/>
    <property type="match status" value="1"/>
</dbReference>
<dbReference type="Proteomes" id="UP001224122">
    <property type="component" value="Unassembled WGS sequence"/>
</dbReference>
<dbReference type="InterPro" id="IPR001387">
    <property type="entry name" value="Cro/C1-type_HTH"/>
</dbReference>
<organism evidence="2 3">
    <name type="scientific">Neobacillus ginsengisoli</name>
    <dbReference type="NCBI Taxonomy" id="904295"/>
    <lineage>
        <taxon>Bacteria</taxon>
        <taxon>Bacillati</taxon>
        <taxon>Bacillota</taxon>
        <taxon>Bacilli</taxon>
        <taxon>Bacillales</taxon>
        <taxon>Bacillaceae</taxon>
        <taxon>Neobacillus</taxon>
    </lineage>
</organism>
<comment type="caution">
    <text evidence="2">The sequence shown here is derived from an EMBL/GenBank/DDBJ whole genome shotgun (WGS) entry which is preliminary data.</text>
</comment>